<dbReference type="eggNOG" id="COG2801">
    <property type="taxonomic scope" value="Bacteria"/>
</dbReference>
<evidence type="ECO:0000313" key="3">
    <source>
        <dbReference type="Proteomes" id="UP000000212"/>
    </source>
</evidence>
<dbReference type="Proteomes" id="UP000000212">
    <property type="component" value="Chromosome"/>
</dbReference>
<dbReference type="Pfam" id="PF13333">
    <property type="entry name" value="rve_2"/>
    <property type="match status" value="1"/>
</dbReference>
<dbReference type="PROSITE" id="PS50994">
    <property type="entry name" value="INTEGRASE"/>
    <property type="match status" value="1"/>
</dbReference>
<dbReference type="SUPFAM" id="SSF53098">
    <property type="entry name" value="Ribonuclease H-like"/>
    <property type="match status" value="1"/>
</dbReference>
<dbReference type="InterPro" id="IPR048020">
    <property type="entry name" value="Transpos_IS3"/>
</dbReference>
<dbReference type="InterPro" id="IPR050900">
    <property type="entry name" value="Transposase_IS3/IS150/IS904"/>
</dbReference>
<dbReference type="STRING" id="1234679.BN424_16"/>
<dbReference type="EMBL" id="HE999757">
    <property type="protein sequence ID" value="CCO09499.2"/>
    <property type="molecule type" value="Genomic_DNA"/>
</dbReference>
<dbReference type="PANTHER" id="PTHR46889:SF4">
    <property type="entry name" value="TRANSPOSASE INSO FOR INSERTION SEQUENCE ELEMENT IS911B-RELATED"/>
    <property type="match status" value="1"/>
</dbReference>
<dbReference type="KEGG" id="cml:BN424_16"/>
<dbReference type="PANTHER" id="PTHR46889">
    <property type="entry name" value="TRANSPOSASE INSF FOR INSERTION SEQUENCE IS3B-RELATED"/>
    <property type="match status" value="1"/>
</dbReference>
<gene>
    <name evidence="2" type="primary">tnp</name>
    <name evidence="2" type="ORF">BN424_16</name>
</gene>
<keyword evidence="3" id="KW-1185">Reference proteome</keyword>
<dbReference type="HOGENOM" id="CLU_027402_4_1_9"/>
<dbReference type="Gene3D" id="3.30.420.10">
    <property type="entry name" value="Ribonuclease H-like superfamily/Ribonuclease H"/>
    <property type="match status" value="1"/>
</dbReference>
<evidence type="ECO:0000259" key="1">
    <source>
        <dbReference type="PROSITE" id="PS50994"/>
    </source>
</evidence>
<dbReference type="NCBIfam" id="NF033516">
    <property type="entry name" value="transpos_IS3"/>
    <property type="match status" value="1"/>
</dbReference>
<accession>K8E199</accession>
<organism evidence="2 3">
    <name type="scientific">Carnobacterium maltaromaticum LMA28</name>
    <dbReference type="NCBI Taxonomy" id="1234679"/>
    <lineage>
        <taxon>Bacteria</taxon>
        <taxon>Bacillati</taxon>
        <taxon>Bacillota</taxon>
        <taxon>Bacilli</taxon>
        <taxon>Lactobacillales</taxon>
        <taxon>Carnobacteriaceae</taxon>
        <taxon>Carnobacterium</taxon>
    </lineage>
</organism>
<dbReference type="AlphaFoldDB" id="K8E199"/>
<dbReference type="InterPro" id="IPR036397">
    <property type="entry name" value="RNaseH_sf"/>
</dbReference>
<reference evidence="3" key="1">
    <citation type="journal article" date="2013" name="Genome Announc.">
        <title>Complete Chromosome Sequence of Carnobacterium maltaromaticum LMA 28.</title>
        <authorList>
            <person name="Cailliez-Grimal C."/>
            <person name="Chaillou S."/>
            <person name="Anba-Mondoloni J."/>
            <person name="Loux V."/>
            <person name="Afzal M.I."/>
            <person name="Rahman A."/>
            <person name="Kergourlay G."/>
            <person name="Champomier-Verges M.C."/>
            <person name="Zagorec M."/>
            <person name="Dalgaard P."/>
            <person name="Leisner J.J."/>
            <person name="Prevost H."/>
            <person name="Revol-Junelles A.M."/>
            <person name="Borges F."/>
        </authorList>
    </citation>
    <scope>NUCLEOTIDE SEQUENCE</scope>
    <source>
        <strain evidence="3">LMA28</strain>
    </source>
</reference>
<feature type="domain" description="Integrase catalytic" evidence="1">
    <location>
        <begin position="36"/>
        <end position="196"/>
    </location>
</feature>
<proteinExistence type="predicted"/>
<sequence>MKDNGLISSYTIAQFKPQKTPTNEAKIRNQLNREFNQTEPLRVVVSDLTYVRVDNQWNYVCLFADLFNREIIGYSAGGRKDAALVYQALSTIQCDLTKIKLFHTDRGNEFDNGLIDDVLDAFSIQRSLSNKGTPYDNAVAEALFKVFKTEFVKKKSFPDLLSLQSGLMDYVHWYNTIRIHGTLGYLTPYDYKTRHLIKTV</sequence>
<dbReference type="Pfam" id="PF00665">
    <property type="entry name" value="rve"/>
    <property type="match status" value="1"/>
</dbReference>
<name>K8E199_CARML</name>
<dbReference type="GO" id="GO:0003676">
    <property type="term" value="F:nucleic acid binding"/>
    <property type="evidence" value="ECO:0007669"/>
    <property type="project" value="InterPro"/>
</dbReference>
<protein>
    <submittedName>
        <fullName evidence="2">Integrase core domain protein</fullName>
    </submittedName>
</protein>
<dbReference type="InterPro" id="IPR012337">
    <property type="entry name" value="RNaseH-like_sf"/>
</dbReference>
<evidence type="ECO:0000313" key="2">
    <source>
        <dbReference type="EMBL" id="CCO09499.2"/>
    </source>
</evidence>
<dbReference type="InterPro" id="IPR001584">
    <property type="entry name" value="Integrase_cat-core"/>
</dbReference>
<dbReference type="GO" id="GO:0015074">
    <property type="term" value="P:DNA integration"/>
    <property type="evidence" value="ECO:0007669"/>
    <property type="project" value="InterPro"/>
</dbReference>